<keyword evidence="2" id="KW-1185">Reference proteome</keyword>
<organism evidence="1 2">
    <name type="scientific">Populus alba x Populus x berolinensis</name>
    <dbReference type="NCBI Taxonomy" id="444605"/>
    <lineage>
        <taxon>Eukaryota</taxon>
        <taxon>Viridiplantae</taxon>
        <taxon>Streptophyta</taxon>
        <taxon>Embryophyta</taxon>
        <taxon>Tracheophyta</taxon>
        <taxon>Spermatophyta</taxon>
        <taxon>Magnoliopsida</taxon>
        <taxon>eudicotyledons</taxon>
        <taxon>Gunneridae</taxon>
        <taxon>Pentapetalae</taxon>
        <taxon>rosids</taxon>
        <taxon>fabids</taxon>
        <taxon>Malpighiales</taxon>
        <taxon>Salicaceae</taxon>
        <taxon>Saliceae</taxon>
        <taxon>Populus</taxon>
    </lineage>
</organism>
<evidence type="ECO:0000313" key="2">
    <source>
        <dbReference type="Proteomes" id="UP001164929"/>
    </source>
</evidence>
<protein>
    <submittedName>
        <fullName evidence="1">Uncharacterized protein</fullName>
    </submittedName>
</protein>
<sequence length="61" mass="7132">MSKFSTLLKSPWSTEHYLNQPHFPLLQQAPNKDPTGHSWIEALRLFIYKKTEHPEGQRALS</sequence>
<proteinExistence type="predicted"/>
<name>A0AAD6WI41_9ROSI</name>
<dbReference type="EMBL" id="JAQIZT010000001">
    <property type="protein sequence ID" value="KAJ7011244.1"/>
    <property type="molecule type" value="Genomic_DNA"/>
</dbReference>
<dbReference type="Proteomes" id="UP001164929">
    <property type="component" value="Chromosome 1"/>
</dbReference>
<evidence type="ECO:0000313" key="1">
    <source>
        <dbReference type="EMBL" id="KAJ7011244.1"/>
    </source>
</evidence>
<reference evidence="1 2" key="1">
    <citation type="journal article" date="2023" name="Mol. Ecol. Resour.">
        <title>Chromosome-level genome assembly of a triploid poplar Populus alba 'Berolinensis'.</title>
        <authorList>
            <person name="Chen S."/>
            <person name="Yu Y."/>
            <person name="Wang X."/>
            <person name="Wang S."/>
            <person name="Zhang T."/>
            <person name="Zhou Y."/>
            <person name="He R."/>
            <person name="Meng N."/>
            <person name="Wang Y."/>
            <person name="Liu W."/>
            <person name="Liu Z."/>
            <person name="Liu J."/>
            <person name="Guo Q."/>
            <person name="Huang H."/>
            <person name="Sederoff R.R."/>
            <person name="Wang G."/>
            <person name="Qu G."/>
            <person name="Chen S."/>
        </authorList>
    </citation>
    <scope>NUCLEOTIDE SEQUENCE [LARGE SCALE GENOMIC DNA]</scope>
    <source>
        <strain evidence="1">SC-2020</strain>
    </source>
</reference>
<gene>
    <name evidence="1" type="ORF">NC653_001618</name>
</gene>
<dbReference type="AlphaFoldDB" id="A0AAD6WI41"/>
<accession>A0AAD6WI41</accession>
<comment type="caution">
    <text evidence="1">The sequence shown here is derived from an EMBL/GenBank/DDBJ whole genome shotgun (WGS) entry which is preliminary data.</text>
</comment>